<dbReference type="InterPro" id="IPR007278">
    <property type="entry name" value="DUF397"/>
</dbReference>
<gene>
    <name evidence="2" type="ORF">LX83_002833</name>
</gene>
<name>A0AAE3GER4_9PSEU</name>
<dbReference type="AlphaFoldDB" id="A0AAE3GER4"/>
<sequence length="65" mass="7092">MTENRWRTSSYSGGGANECVELDRRPERTAIRDSKNPGAGTLLFPDTAFHAFLSALKAGLPSPLR</sequence>
<protein>
    <recommendedName>
        <fullName evidence="1">DUF397 domain-containing protein</fullName>
    </recommendedName>
</protein>
<keyword evidence="3" id="KW-1185">Reference proteome</keyword>
<dbReference type="EMBL" id="JAMTCK010000006">
    <property type="protein sequence ID" value="MCP2165974.1"/>
    <property type="molecule type" value="Genomic_DNA"/>
</dbReference>
<evidence type="ECO:0000313" key="3">
    <source>
        <dbReference type="Proteomes" id="UP001206128"/>
    </source>
</evidence>
<accession>A0AAE3GER4</accession>
<proteinExistence type="predicted"/>
<feature type="domain" description="DUF397" evidence="1">
    <location>
        <begin position="5"/>
        <end position="57"/>
    </location>
</feature>
<organism evidence="2 3">
    <name type="scientific">Goodfellowiella coeruleoviolacea</name>
    <dbReference type="NCBI Taxonomy" id="334858"/>
    <lineage>
        <taxon>Bacteria</taxon>
        <taxon>Bacillati</taxon>
        <taxon>Actinomycetota</taxon>
        <taxon>Actinomycetes</taxon>
        <taxon>Pseudonocardiales</taxon>
        <taxon>Pseudonocardiaceae</taxon>
        <taxon>Goodfellowiella</taxon>
    </lineage>
</organism>
<evidence type="ECO:0000259" key="1">
    <source>
        <dbReference type="Pfam" id="PF04149"/>
    </source>
</evidence>
<dbReference type="Proteomes" id="UP001206128">
    <property type="component" value="Unassembled WGS sequence"/>
</dbReference>
<comment type="caution">
    <text evidence="2">The sequence shown here is derived from an EMBL/GenBank/DDBJ whole genome shotgun (WGS) entry which is preliminary data.</text>
</comment>
<reference evidence="2" key="1">
    <citation type="submission" date="2022-06" db="EMBL/GenBank/DDBJ databases">
        <title>Genomic Encyclopedia of Archaeal and Bacterial Type Strains, Phase II (KMG-II): from individual species to whole genera.</title>
        <authorList>
            <person name="Goeker M."/>
        </authorList>
    </citation>
    <scope>NUCLEOTIDE SEQUENCE</scope>
    <source>
        <strain evidence="2">DSM 43935</strain>
    </source>
</reference>
<evidence type="ECO:0000313" key="2">
    <source>
        <dbReference type="EMBL" id="MCP2165974.1"/>
    </source>
</evidence>
<dbReference type="RefSeq" id="WP_253771394.1">
    <property type="nucleotide sequence ID" value="NZ_JAMTCK010000006.1"/>
</dbReference>
<dbReference type="Pfam" id="PF04149">
    <property type="entry name" value="DUF397"/>
    <property type="match status" value="1"/>
</dbReference>